<dbReference type="Proteomes" id="UP000475249">
    <property type="component" value="Unassembled WGS sequence"/>
</dbReference>
<keyword evidence="5" id="KW-1185">Reference proteome</keyword>
<proteinExistence type="predicted"/>
<evidence type="ECO:0000313" key="5">
    <source>
        <dbReference type="Proteomes" id="UP000475249"/>
    </source>
</evidence>
<protein>
    <submittedName>
        <fullName evidence="4">DUF4974 domain-containing protein</fullName>
    </submittedName>
</protein>
<dbReference type="InterPro" id="IPR006860">
    <property type="entry name" value="FecR"/>
</dbReference>
<comment type="caution">
    <text evidence="4">The sequence shown here is derived from an EMBL/GenBank/DDBJ whole genome shotgun (WGS) entry which is preliminary data.</text>
</comment>
<evidence type="ECO:0000313" key="4">
    <source>
        <dbReference type="EMBL" id="NAS10737.1"/>
    </source>
</evidence>
<gene>
    <name evidence="4" type="ORF">GTQ38_01910</name>
</gene>
<organism evidence="4 5">
    <name type="scientific">Poritiphilus flavus</name>
    <dbReference type="NCBI Taxonomy" id="2697053"/>
    <lineage>
        <taxon>Bacteria</taxon>
        <taxon>Pseudomonadati</taxon>
        <taxon>Bacteroidota</taxon>
        <taxon>Flavobacteriia</taxon>
        <taxon>Flavobacteriales</taxon>
        <taxon>Flavobacteriaceae</taxon>
        <taxon>Poritiphilus</taxon>
    </lineage>
</organism>
<reference evidence="4 5" key="1">
    <citation type="submission" date="2020-01" db="EMBL/GenBank/DDBJ databases">
        <title>Bacteria diversity of Porities sp.</title>
        <authorList>
            <person name="Wang G."/>
        </authorList>
    </citation>
    <scope>NUCLEOTIDE SEQUENCE [LARGE SCALE GENOMIC DNA]</scope>
    <source>
        <strain evidence="4 5">R33</strain>
    </source>
</reference>
<name>A0A6L9E7M7_9FLAO</name>
<keyword evidence="1" id="KW-1133">Transmembrane helix</keyword>
<dbReference type="PANTHER" id="PTHR30273">
    <property type="entry name" value="PERIPLASMIC SIGNAL SENSOR AND SIGMA FACTOR ACTIVATOR FECR-RELATED"/>
    <property type="match status" value="1"/>
</dbReference>
<evidence type="ECO:0000259" key="2">
    <source>
        <dbReference type="Pfam" id="PF04773"/>
    </source>
</evidence>
<accession>A0A6L9E7M7</accession>
<dbReference type="Pfam" id="PF04773">
    <property type="entry name" value="FecR"/>
    <property type="match status" value="1"/>
</dbReference>
<dbReference type="RefSeq" id="WP_161433531.1">
    <property type="nucleotide sequence ID" value="NZ_WXYO01000001.1"/>
</dbReference>
<dbReference type="PANTHER" id="PTHR30273:SF2">
    <property type="entry name" value="PROTEIN FECR"/>
    <property type="match status" value="1"/>
</dbReference>
<feature type="domain" description="Protein FecR C-terminal" evidence="3">
    <location>
        <begin position="307"/>
        <end position="374"/>
    </location>
</feature>
<dbReference type="Gene3D" id="3.55.50.30">
    <property type="match status" value="1"/>
</dbReference>
<keyword evidence="1" id="KW-0472">Membrane</keyword>
<keyword evidence="1" id="KW-0812">Transmembrane</keyword>
<feature type="domain" description="FecR protein" evidence="2">
    <location>
        <begin position="172"/>
        <end position="263"/>
    </location>
</feature>
<feature type="transmembrane region" description="Helical" evidence="1">
    <location>
        <begin position="76"/>
        <end position="94"/>
    </location>
</feature>
<dbReference type="Pfam" id="PF16344">
    <property type="entry name" value="FecR_C"/>
    <property type="match status" value="1"/>
</dbReference>
<evidence type="ECO:0000259" key="3">
    <source>
        <dbReference type="Pfam" id="PF16344"/>
    </source>
</evidence>
<dbReference type="Gene3D" id="2.60.120.1440">
    <property type="match status" value="1"/>
</dbReference>
<dbReference type="GO" id="GO:0016989">
    <property type="term" value="F:sigma factor antagonist activity"/>
    <property type="evidence" value="ECO:0007669"/>
    <property type="project" value="TreeGrafter"/>
</dbReference>
<evidence type="ECO:0000256" key="1">
    <source>
        <dbReference type="SAM" id="Phobius"/>
    </source>
</evidence>
<dbReference type="InterPro" id="IPR012373">
    <property type="entry name" value="Ferrdict_sens_TM"/>
</dbReference>
<dbReference type="InterPro" id="IPR032508">
    <property type="entry name" value="FecR_C"/>
</dbReference>
<dbReference type="EMBL" id="WXYO01000001">
    <property type="protein sequence ID" value="NAS10737.1"/>
    <property type="molecule type" value="Genomic_DNA"/>
</dbReference>
<sequence length="378" mass="43168">MDREEIQVLFQKYIEGSCTEEEILLLEKFLESYQDKGATHQLDMSDTLSGSKDRVWKRLMQQEPASKPKRTYMWPVLKYAAVFLAIAGTTFFFYNSFNSRQEIPQAVNNVLEINVESVLLKTETGTQELNEMGRQEIVSVDGKGIAKQSGTRLTYDSDQNLGRLVMNEIIVPHGKTFRVELSDGSKVFLNAGSNLKFPVQFMPGRKREVYLYGEAYFEVAQDSKRPFIVNTDQVGVSVLGTSFVVNAYNEVPTHVVLVEGSVELSSEDRDMSPVKIVPGQKAVADIDSFSISEVNTDDYIGWMNGQLFFNNEDFESISRKIERKYNVQIENRFEALNATRYRGRFDDETIIDLMDTFKESANFDYSIENNRIVILKPN</sequence>
<dbReference type="AlphaFoldDB" id="A0A6L9E7M7"/>